<keyword evidence="1" id="KW-0808">Transferase</keyword>
<comment type="caution">
    <text evidence="1">The sequence shown here is derived from an EMBL/GenBank/DDBJ whole genome shotgun (WGS) entry which is preliminary data.</text>
</comment>
<reference evidence="1" key="1">
    <citation type="journal article" date="2018" name="Nat. Biotechnol.">
        <title>A standardized bacterial taxonomy based on genome phylogeny substantially revises the tree of life.</title>
        <authorList>
            <person name="Parks D.H."/>
            <person name="Chuvochina M."/>
            <person name="Waite D.W."/>
            <person name="Rinke C."/>
            <person name="Skarshewski A."/>
            <person name="Chaumeil P.A."/>
            <person name="Hugenholtz P."/>
        </authorList>
    </citation>
    <scope>NUCLEOTIDE SEQUENCE [LARGE SCALE GENOMIC DNA]</scope>
    <source>
        <strain evidence="1">UBA11284</strain>
    </source>
</reference>
<keyword evidence="1" id="KW-0418">Kinase</keyword>
<accession>A0A3D0KE97</accession>
<evidence type="ECO:0000313" key="1">
    <source>
        <dbReference type="EMBL" id="HCA01764.1"/>
    </source>
</evidence>
<dbReference type="InterPro" id="IPR027417">
    <property type="entry name" value="P-loop_NTPase"/>
</dbReference>
<dbReference type="InterPro" id="IPR027597">
    <property type="entry name" value="HprK-rel_B"/>
</dbReference>
<dbReference type="NCBIfam" id="TIGR04355">
    <property type="entry name" value="HprK_rel_B"/>
    <property type="match status" value="1"/>
</dbReference>
<name>A0A3D0KE97_9GAMM</name>
<organism evidence="1">
    <name type="scientific">Halomonas campaniensis</name>
    <dbReference type="NCBI Taxonomy" id="213554"/>
    <lineage>
        <taxon>Bacteria</taxon>
        <taxon>Pseudomonadati</taxon>
        <taxon>Pseudomonadota</taxon>
        <taxon>Gammaproteobacteria</taxon>
        <taxon>Oceanospirillales</taxon>
        <taxon>Halomonadaceae</taxon>
        <taxon>Halomonas</taxon>
    </lineage>
</organism>
<proteinExistence type="predicted"/>
<dbReference type="EMBL" id="DOTR01000032">
    <property type="protein sequence ID" value="HCA01764.1"/>
    <property type="molecule type" value="Genomic_DNA"/>
</dbReference>
<dbReference type="GO" id="GO:0016301">
    <property type="term" value="F:kinase activity"/>
    <property type="evidence" value="ECO:0007669"/>
    <property type="project" value="UniProtKB-KW"/>
</dbReference>
<dbReference type="SUPFAM" id="SSF53795">
    <property type="entry name" value="PEP carboxykinase-like"/>
    <property type="match status" value="1"/>
</dbReference>
<gene>
    <name evidence="1" type="ORF">DEO68_06155</name>
</gene>
<dbReference type="Gene3D" id="3.40.50.300">
    <property type="entry name" value="P-loop containing nucleotide triphosphate hydrolases"/>
    <property type="match status" value="1"/>
</dbReference>
<sequence length="371" mass="41246">MTHLFDEKQIMLAKAACLYELPLVFHGLTLHVLADNPAILDYLKQYYASLTASTSPHTLSPHTSSPHAEQRIFLLDRQFDTSGIDWMPVKRNKSSSLGLKEAYVDTPKGRWIHKVRTGMVLFQSLTDPVATGDLTQHRSQVVNFINNQFLNYHQRDGYLLGHASAFDINGSTTAIAASSGGGKSTLMLKALESEKARFLSNDRILFKPQEGQVNVIGVAKHPRVNPGTLLNSERLVALLTSEECAKLDRMPKSQLWDLEQKYDVLIPNAYGENKTAISGKLRNLVLLDWSLSSLEPTRLSSVDSDKTPEALEGLRKSPGAFFQQADGRFPPEQTQSVETYADNLRGVQVLRLTGSIDFERAIELLQAKGIL</sequence>
<protein>
    <submittedName>
        <fullName evidence="1">HprK-related kinase B</fullName>
    </submittedName>
</protein>
<dbReference type="AlphaFoldDB" id="A0A3D0KE97"/>